<accession>A0ABQ3W3K0</accession>
<dbReference type="RefSeq" id="WP_201331702.1">
    <property type="nucleotide sequence ID" value="NZ_BOCG01000254.1"/>
</dbReference>
<reference evidence="2" key="1">
    <citation type="submission" date="2021-01" db="EMBL/GenBank/DDBJ databases">
        <title>Draft genome sequence of Nasalis larvatus strain YZ03.</title>
        <authorList>
            <person name="Suzuki-Hashido N."/>
            <person name="Tsuchida S."/>
            <person name="Hayakawa T."/>
        </authorList>
    </citation>
    <scope>NUCLEOTIDE SEQUENCE [LARGE SCALE GENOMIC DNA]</scope>
    <source>
        <strain evidence="2">YZ03</strain>
    </source>
</reference>
<evidence type="ECO:0000313" key="2">
    <source>
        <dbReference type="Proteomes" id="UP000616547"/>
    </source>
</evidence>
<keyword evidence="2" id="KW-1185">Reference proteome</keyword>
<dbReference type="Proteomes" id="UP000616547">
    <property type="component" value="Unassembled WGS sequence"/>
</dbReference>
<name>A0ABQ3W3K0_9LACO</name>
<gene>
    <name evidence="1" type="ORF">lacNasYZ03_05530</name>
</gene>
<dbReference type="EMBL" id="BOCI01000143">
    <property type="protein sequence ID" value="GHW00866.1"/>
    <property type="molecule type" value="Genomic_DNA"/>
</dbReference>
<protein>
    <submittedName>
        <fullName evidence="1">Uncharacterized protein</fullName>
    </submittedName>
</protein>
<sequence>MAELSEAKAKSNKRWDDKNKDKKRIYRYRSYARKYVRDIASKDDLLELQQMIEERLKEL</sequence>
<evidence type="ECO:0000313" key="1">
    <source>
        <dbReference type="EMBL" id="GHW00866.1"/>
    </source>
</evidence>
<proteinExistence type="predicted"/>
<organism evidence="1 2">
    <name type="scientific">Lactobacillus nasalidis</name>
    <dbReference type="NCBI Taxonomy" id="2797258"/>
    <lineage>
        <taxon>Bacteria</taxon>
        <taxon>Bacillati</taxon>
        <taxon>Bacillota</taxon>
        <taxon>Bacilli</taxon>
        <taxon>Lactobacillales</taxon>
        <taxon>Lactobacillaceae</taxon>
        <taxon>Lactobacillus</taxon>
    </lineage>
</organism>
<comment type="caution">
    <text evidence="1">The sequence shown here is derived from an EMBL/GenBank/DDBJ whole genome shotgun (WGS) entry which is preliminary data.</text>
</comment>